<dbReference type="AlphaFoldDB" id="A0A9D1ZNJ4"/>
<gene>
    <name evidence="2" type="ORF">H9820_08335</name>
</gene>
<evidence type="ECO:0000313" key="3">
    <source>
        <dbReference type="Proteomes" id="UP000824013"/>
    </source>
</evidence>
<protein>
    <submittedName>
        <fullName evidence="2">EAL domain-containing protein</fullName>
    </submittedName>
</protein>
<dbReference type="CDD" id="cd01948">
    <property type="entry name" value="EAL"/>
    <property type="match status" value="1"/>
</dbReference>
<reference evidence="2" key="1">
    <citation type="journal article" date="2021" name="PeerJ">
        <title>Extensive microbial diversity within the chicken gut microbiome revealed by metagenomics and culture.</title>
        <authorList>
            <person name="Gilroy R."/>
            <person name="Ravi A."/>
            <person name="Getino M."/>
            <person name="Pursley I."/>
            <person name="Horton D.L."/>
            <person name="Alikhan N.F."/>
            <person name="Baker D."/>
            <person name="Gharbi K."/>
            <person name="Hall N."/>
            <person name="Watson M."/>
            <person name="Adriaenssens E.M."/>
            <person name="Foster-Nyarko E."/>
            <person name="Jarju S."/>
            <person name="Secka A."/>
            <person name="Antonio M."/>
            <person name="Oren A."/>
            <person name="Chaudhuri R.R."/>
            <person name="La Ragione R."/>
            <person name="Hildebrand F."/>
            <person name="Pallen M.J."/>
        </authorList>
    </citation>
    <scope>NUCLEOTIDE SEQUENCE</scope>
    <source>
        <strain evidence="2">3204</strain>
    </source>
</reference>
<comment type="caution">
    <text evidence="2">The sequence shown here is derived from an EMBL/GenBank/DDBJ whole genome shotgun (WGS) entry which is preliminary data.</text>
</comment>
<dbReference type="Proteomes" id="UP000824013">
    <property type="component" value="Unassembled WGS sequence"/>
</dbReference>
<dbReference type="InterPro" id="IPR001633">
    <property type="entry name" value="EAL_dom"/>
</dbReference>
<sequence length="219" mass="25153">MTRYSFFVQPQINKNNDSIFGYEVLLRREDNGSWHLPDDFTELSIEEQVQLLEKTVKSLEKNTGKDDRMISFNLNCDQANDPTTLSEIISLKKRIAPVSLTIELTEAVSLDKVKELSVLLHQNNISLVIDDVGTGSNTYENIKKSLPYVDRIKFAMQNFRMSGHAELIPRYLSFWVDQAEKYCLDMVIEGVEDYKDQVLAKKYGIDIQQGYLYGKPALV</sequence>
<dbReference type="PANTHER" id="PTHR33121">
    <property type="entry name" value="CYCLIC DI-GMP PHOSPHODIESTERASE PDEF"/>
    <property type="match status" value="1"/>
</dbReference>
<evidence type="ECO:0000313" key="2">
    <source>
        <dbReference type="EMBL" id="HIY92929.1"/>
    </source>
</evidence>
<dbReference type="SMART" id="SM00052">
    <property type="entry name" value="EAL"/>
    <property type="match status" value="1"/>
</dbReference>
<dbReference type="Pfam" id="PF00563">
    <property type="entry name" value="EAL"/>
    <property type="match status" value="1"/>
</dbReference>
<feature type="domain" description="EAL" evidence="1">
    <location>
        <begin position="1"/>
        <end position="219"/>
    </location>
</feature>
<dbReference type="InterPro" id="IPR035919">
    <property type="entry name" value="EAL_sf"/>
</dbReference>
<dbReference type="SUPFAM" id="SSF141868">
    <property type="entry name" value="EAL domain-like"/>
    <property type="match status" value="1"/>
</dbReference>
<accession>A0A9D1ZNJ4</accession>
<name>A0A9D1ZNJ4_9LACO</name>
<dbReference type="PROSITE" id="PS50883">
    <property type="entry name" value="EAL"/>
    <property type="match status" value="1"/>
</dbReference>
<dbReference type="GO" id="GO:0071111">
    <property type="term" value="F:cyclic-guanylate-specific phosphodiesterase activity"/>
    <property type="evidence" value="ECO:0007669"/>
    <property type="project" value="InterPro"/>
</dbReference>
<dbReference type="EMBL" id="DXCM01000060">
    <property type="protein sequence ID" value="HIY92929.1"/>
    <property type="molecule type" value="Genomic_DNA"/>
</dbReference>
<organism evidence="2 3">
    <name type="scientific">Candidatus Companilactobacillus pullicola</name>
    <dbReference type="NCBI Taxonomy" id="2838523"/>
    <lineage>
        <taxon>Bacteria</taxon>
        <taxon>Bacillati</taxon>
        <taxon>Bacillota</taxon>
        <taxon>Bacilli</taxon>
        <taxon>Lactobacillales</taxon>
        <taxon>Lactobacillaceae</taxon>
        <taxon>Companilactobacillus</taxon>
    </lineage>
</organism>
<evidence type="ECO:0000259" key="1">
    <source>
        <dbReference type="PROSITE" id="PS50883"/>
    </source>
</evidence>
<dbReference type="PANTHER" id="PTHR33121:SF70">
    <property type="entry name" value="SIGNALING PROTEIN YKOW"/>
    <property type="match status" value="1"/>
</dbReference>
<reference evidence="2" key="2">
    <citation type="submission" date="2021-04" db="EMBL/GenBank/DDBJ databases">
        <authorList>
            <person name="Gilroy R."/>
        </authorList>
    </citation>
    <scope>NUCLEOTIDE SEQUENCE</scope>
    <source>
        <strain evidence="2">3204</strain>
    </source>
</reference>
<dbReference type="InterPro" id="IPR050706">
    <property type="entry name" value="Cyclic-di-GMP_PDE-like"/>
</dbReference>
<dbReference type="Gene3D" id="3.20.20.450">
    <property type="entry name" value="EAL domain"/>
    <property type="match status" value="1"/>
</dbReference>
<proteinExistence type="predicted"/>